<name>A0A5C3P965_9APHY</name>
<keyword evidence="2" id="KW-0472">Membrane</keyword>
<feature type="region of interest" description="Disordered" evidence="1">
    <location>
        <begin position="428"/>
        <end position="459"/>
    </location>
</feature>
<feature type="transmembrane region" description="Helical" evidence="2">
    <location>
        <begin position="175"/>
        <end position="197"/>
    </location>
</feature>
<accession>A0A5C3P965</accession>
<feature type="compositionally biased region" description="Basic and acidic residues" evidence="1">
    <location>
        <begin position="401"/>
        <end position="412"/>
    </location>
</feature>
<organism evidence="3 4">
    <name type="scientific">Polyporus arcularius HHB13444</name>
    <dbReference type="NCBI Taxonomy" id="1314778"/>
    <lineage>
        <taxon>Eukaryota</taxon>
        <taxon>Fungi</taxon>
        <taxon>Dikarya</taxon>
        <taxon>Basidiomycota</taxon>
        <taxon>Agaricomycotina</taxon>
        <taxon>Agaricomycetes</taxon>
        <taxon>Polyporales</taxon>
        <taxon>Polyporaceae</taxon>
        <taxon>Polyporus</taxon>
    </lineage>
</organism>
<reference evidence="3 4" key="1">
    <citation type="journal article" date="2019" name="Nat. Ecol. Evol.">
        <title>Megaphylogeny resolves global patterns of mushroom evolution.</title>
        <authorList>
            <person name="Varga T."/>
            <person name="Krizsan K."/>
            <person name="Foldi C."/>
            <person name="Dima B."/>
            <person name="Sanchez-Garcia M."/>
            <person name="Sanchez-Ramirez S."/>
            <person name="Szollosi G.J."/>
            <person name="Szarkandi J.G."/>
            <person name="Papp V."/>
            <person name="Albert L."/>
            <person name="Andreopoulos W."/>
            <person name="Angelini C."/>
            <person name="Antonin V."/>
            <person name="Barry K.W."/>
            <person name="Bougher N.L."/>
            <person name="Buchanan P."/>
            <person name="Buyck B."/>
            <person name="Bense V."/>
            <person name="Catcheside P."/>
            <person name="Chovatia M."/>
            <person name="Cooper J."/>
            <person name="Damon W."/>
            <person name="Desjardin D."/>
            <person name="Finy P."/>
            <person name="Geml J."/>
            <person name="Haridas S."/>
            <person name="Hughes K."/>
            <person name="Justo A."/>
            <person name="Karasinski D."/>
            <person name="Kautmanova I."/>
            <person name="Kiss B."/>
            <person name="Kocsube S."/>
            <person name="Kotiranta H."/>
            <person name="LaButti K.M."/>
            <person name="Lechner B.E."/>
            <person name="Liimatainen K."/>
            <person name="Lipzen A."/>
            <person name="Lukacs Z."/>
            <person name="Mihaltcheva S."/>
            <person name="Morgado L.N."/>
            <person name="Niskanen T."/>
            <person name="Noordeloos M.E."/>
            <person name="Ohm R.A."/>
            <person name="Ortiz-Santana B."/>
            <person name="Ovrebo C."/>
            <person name="Racz N."/>
            <person name="Riley R."/>
            <person name="Savchenko A."/>
            <person name="Shiryaev A."/>
            <person name="Soop K."/>
            <person name="Spirin V."/>
            <person name="Szebenyi C."/>
            <person name="Tomsovsky M."/>
            <person name="Tulloss R.E."/>
            <person name="Uehling J."/>
            <person name="Grigoriev I.V."/>
            <person name="Vagvolgyi C."/>
            <person name="Papp T."/>
            <person name="Martin F.M."/>
            <person name="Miettinen O."/>
            <person name="Hibbett D.S."/>
            <person name="Nagy L.G."/>
        </authorList>
    </citation>
    <scope>NUCLEOTIDE SEQUENCE [LARGE SCALE GENOMIC DNA]</scope>
    <source>
        <strain evidence="3 4">HHB13444</strain>
    </source>
</reference>
<evidence type="ECO:0000256" key="2">
    <source>
        <dbReference type="SAM" id="Phobius"/>
    </source>
</evidence>
<evidence type="ECO:0000256" key="1">
    <source>
        <dbReference type="SAM" id="MobiDB-lite"/>
    </source>
</evidence>
<feature type="transmembrane region" description="Helical" evidence="2">
    <location>
        <begin position="69"/>
        <end position="87"/>
    </location>
</feature>
<evidence type="ECO:0000313" key="4">
    <source>
        <dbReference type="Proteomes" id="UP000308197"/>
    </source>
</evidence>
<feature type="compositionally biased region" description="Basic residues" evidence="1">
    <location>
        <begin position="438"/>
        <end position="450"/>
    </location>
</feature>
<feature type="transmembrane region" description="Helical" evidence="2">
    <location>
        <begin position="308"/>
        <end position="326"/>
    </location>
</feature>
<keyword evidence="2" id="KW-1133">Transmembrane helix</keyword>
<keyword evidence="2" id="KW-0812">Transmembrane</keyword>
<evidence type="ECO:0000313" key="3">
    <source>
        <dbReference type="EMBL" id="TFK85812.1"/>
    </source>
</evidence>
<feature type="region of interest" description="Disordered" evidence="1">
    <location>
        <begin position="387"/>
        <end position="413"/>
    </location>
</feature>
<feature type="compositionally biased region" description="Polar residues" evidence="1">
    <location>
        <begin position="390"/>
        <end position="400"/>
    </location>
</feature>
<keyword evidence="4" id="KW-1185">Reference proteome</keyword>
<dbReference type="InParanoid" id="A0A5C3P965"/>
<feature type="transmembrane region" description="Helical" evidence="2">
    <location>
        <begin position="228"/>
        <end position="251"/>
    </location>
</feature>
<feature type="transmembrane region" description="Helical" evidence="2">
    <location>
        <begin position="346"/>
        <end position="369"/>
    </location>
</feature>
<dbReference type="Proteomes" id="UP000308197">
    <property type="component" value="Unassembled WGS sequence"/>
</dbReference>
<dbReference type="AlphaFoldDB" id="A0A5C3P965"/>
<dbReference type="EMBL" id="ML211231">
    <property type="protein sequence ID" value="TFK85812.1"/>
    <property type="molecule type" value="Genomic_DNA"/>
</dbReference>
<protein>
    <submittedName>
        <fullName evidence="3">Uncharacterized protein</fullName>
    </submittedName>
</protein>
<sequence length="524" mass="57190">MWSCGLSPDILSNATASALVCAAAPGDKSACAAICPNADLSGIGVRSAFYIQSSLNTLLVIFSRRDSVPSTWAATLLTGALVIAAMVQKMNQSITLHHAVLTLNFATLSCISSLAVAPTLSIWRLTPREYYAKRLARDILDDDEDHEERMITDAVDIMTGRHRKRIERAQSRQRLILAIAILTQVFLQWAWGIWLLVSPVYSQTNCSGETGLIFFLHRFTAKYINSNMVVWVVWLLFSLGTTMFMMIVLALTSPSRARPWTARSSPASTIGTRVDSISGSSAPPPLFQQLFSNAVQAIPVLRAQASHFVFWYNIASVFLWAMYIAASELQIKANCIFDGENSLTSFGQITALLLSLAPLWSLTVALYKWPEMQRKVARRRRRELQRALQTAPSISSQVQLSDDRDGDLDGDKSTQVTVTVVAAPAYDRAAPMSAPRPRPVHAHTHGRPRSRSPAPRPATIAVPGTAVVTRPLALSRPSESPALIIDGGVEPAGCLPLVTLVGLLCIQVMSTCISHLLAPFSDLD</sequence>
<feature type="transmembrane region" description="Helical" evidence="2">
    <location>
        <begin position="99"/>
        <end position="123"/>
    </location>
</feature>
<proteinExistence type="predicted"/>
<gene>
    <name evidence="3" type="ORF">K466DRAFT_664231</name>
</gene>